<dbReference type="EMBL" id="JACJSI010000092">
    <property type="protein sequence ID" value="MBD2533346.1"/>
    <property type="molecule type" value="Genomic_DNA"/>
</dbReference>
<dbReference type="RefSeq" id="WP_190943924.1">
    <property type="nucleotide sequence ID" value="NZ_JACJSI010000092.1"/>
</dbReference>
<evidence type="ECO:0000313" key="2">
    <source>
        <dbReference type="Proteomes" id="UP000623440"/>
    </source>
</evidence>
<organism evidence="1 2">
    <name type="scientific">Nostoc flagelliforme FACHB-838</name>
    <dbReference type="NCBI Taxonomy" id="2692904"/>
    <lineage>
        <taxon>Bacteria</taxon>
        <taxon>Bacillati</taxon>
        <taxon>Cyanobacteriota</taxon>
        <taxon>Cyanophyceae</taxon>
        <taxon>Nostocales</taxon>
        <taxon>Nostocaceae</taxon>
        <taxon>Nostoc</taxon>
    </lineage>
</organism>
<proteinExistence type="predicted"/>
<keyword evidence="2" id="KW-1185">Reference proteome</keyword>
<name>A0ABR8DVF0_9NOSO</name>
<evidence type="ECO:0000313" key="1">
    <source>
        <dbReference type="EMBL" id="MBD2533346.1"/>
    </source>
</evidence>
<sequence>MANIAISDLHTVGANLFQDSESFLNDITNEEMTNLSGGFFISFHIATVDIGILISL</sequence>
<accession>A0ABR8DVF0</accession>
<protein>
    <submittedName>
        <fullName evidence="1">Uncharacterized protein</fullName>
    </submittedName>
</protein>
<comment type="caution">
    <text evidence="1">The sequence shown here is derived from an EMBL/GenBank/DDBJ whole genome shotgun (WGS) entry which is preliminary data.</text>
</comment>
<reference evidence="1 2" key="1">
    <citation type="journal article" date="2020" name="ISME J.">
        <title>Comparative genomics reveals insights into cyanobacterial evolution and habitat adaptation.</title>
        <authorList>
            <person name="Chen M.Y."/>
            <person name="Teng W.K."/>
            <person name="Zhao L."/>
            <person name="Hu C.X."/>
            <person name="Zhou Y.K."/>
            <person name="Han B.P."/>
            <person name="Song L.R."/>
            <person name="Shu W.S."/>
        </authorList>
    </citation>
    <scope>NUCLEOTIDE SEQUENCE [LARGE SCALE GENOMIC DNA]</scope>
    <source>
        <strain evidence="1 2">FACHB-838</strain>
    </source>
</reference>
<gene>
    <name evidence="1" type="ORF">H6G97_28795</name>
</gene>
<dbReference type="Proteomes" id="UP000623440">
    <property type="component" value="Unassembled WGS sequence"/>
</dbReference>